<dbReference type="OrthoDB" id="3256669at2"/>
<dbReference type="EMBL" id="FNHU01000013">
    <property type="protein sequence ID" value="SDN10369.1"/>
    <property type="molecule type" value="Genomic_DNA"/>
</dbReference>
<proteinExistence type="predicted"/>
<dbReference type="Proteomes" id="UP000199671">
    <property type="component" value="Unassembled WGS sequence"/>
</dbReference>
<reference evidence="1 2" key="1">
    <citation type="submission" date="2016-10" db="EMBL/GenBank/DDBJ databases">
        <authorList>
            <person name="de Groot N.N."/>
        </authorList>
    </citation>
    <scope>NUCLEOTIDE SEQUENCE [LARGE SCALE GENOMIC DNA]</scope>
    <source>
        <strain evidence="1 2">KPR-7B</strain>
    </source>
</reference>
<accession>A0A1G9YMD4</accession>
<dbReference type="PROSITE" id="PS51257">
    <property type="entry name" value="PROKAR_LIPOPROTEIN"/>
    <property type="match status" value="1"/>
</dbReference>
<dbReference type="RefSeq" id="WP_143008945.1">
    <property type="nucleotide sequence ID" value="NZ_FNHU01000013.1"/>
</dbReference>
<sequence>MSSSPHRAGISRRRAVGLFGVVPLIGMTACSGSSVMPAGWDRAVVSGAYVPVRSDWQHTAAPGGIALFSDMWQEAASPSHVLVVGSPSAGLDLQGMLAETEDALRGSLPGFRVTSQQAAAERSGGQLLYEDFTTTFTGATSGRIWLLTNEKSAIAVVLMAENLDESYRDVVDAELSLQSSDLPAVDSGWTRVGRGTTSFAVPGTWAVTGAPTKSERWADSWADADMDGAARARVLLAPDTGEPGVVDALAQIESDAVAGALPRYVRLSEPVELELDGQENASGIRVYFAYGNGRTAQGALWVLSIAGTVSAIQLSFSGPADQGIVSRMERSIWLTAPDQ</sequence>
<gene>
    <name evidence="1" type="ORF">SAMN04487766_11369</name>
</gene>
<name>A0A1G9YMD4_9ACTO</name>
<evidence type="ECO:0000313" key="1">
    <source>
        <dbReference type="EMBL" id="SDN10369.1"/>
    </source>
</evidence>
<evidence type="ECO:0000313" key="2">
    <source>
        <dbReference type="Proteomes" id="UP000199671"/>
    </source>
</evidence>
<organism evidence="1 2">
    <name type="scientific">Actinomyces ruminicola</name>
    <dbReference type="NCBI Taxonomy" id="332524"/>
    <lineage>
        <taxon>Bacteria</taxon>
        <taxon>Bacillati</taxon>
        <taxon>Actinomycetota</taxon>
        <taxon>Actinomycetes</taxon>
        <taxon>Actinomycetales</taxon>
        <taxon>Actinomycetaceae</taxon>
        <taxon>Actinomyces</taxon>
    </lineage>
</organism>
<protein>
    <submittedName>
        <fullName evidence="1">Uncharacterized protein</fullName>
    </submittedName>
</protein>
<dbReference type="AlphaFoldDB" id="A0A1G9YMD4"/>